<dbReference type="Pfam" id="PF01266">
    <property type="entry name" value="DAO"/>
    <property type="match status" value="1"/>
</dbReference>
<keyword evidence="2" id="KW-0560">Oxidoreductase</keyword>
<dbReference type="InterPro" id="IPR052745">
    <property type="entry name" value="G3P_Oxidase/Oxidoreductase"/>
</dbReference>
<evidence type="ECO:0000313" key="2">
    <source>
        <dbReference type="EMBL" id="AAT27781.1"/>
    </source>
</evidence>
<protein>
    <submittedName>
        <fullName evidence="2">Glycerol-3-phosphate dehydrogenase</fullName>
        <ecNumber evidence="2">1.1.5.3</ecNumber>
    </submittedName>
</protein>
<dbReference type="HOGENOM" id="CLU_024775_3_0_14"/>
<dbReference type="Proteomes" id="UP000009072">
    <property type="component" value="Chromosome"/>
</dbReference>
<dbReference type="PANTHER" id="PTHR42720">
    <property type="entry name" value="GLYCEROL-3-PHOSPHATE DEHYDROGENASE"/>
    <property type="match status" value="1"/>
</dbReference>
<sequence>MKKYDVIVIGGGIIGGAITYQLSKYNLKIAVLEKNPILAGETSAANSGVLHGGFDPEPHKIEARLNVEGVKIWKEQIFKHLIFNRAKLDTLVLAFNDEELKELKKLYDRGLENNVPKEFMKIISMNEIISREPHVNKEVKSGLVYNDSWAIDPIGATKAFFGVAKQNGVEIHKNSKVTKIKYENDLFSIQINDKDFLQAKVVINAAGHYSDEIAKIAGYPDFKLTTRRGEYRILSNSELSKVNSILFMVPTIHGKGVVVAPMLDGRVMTGPSAEDGVEKNDTRLITREKFEFIERIGKKLIPSLDFERTELTFSGSRAIDIATNDFIINSAKENINFINAAGMQSPAIAAAPAIALEIEKLVKKTKLKLEHKKDFNPNYEVIF</sequence>
<dbReference type="GO" id="GO:0004368">
    <property type="term" value="F:glycerol-3-phosphate dehydrogenase (quinone) activity"/>
    <property type="evidence" value="ECO:0007669"/>
    <property type="project" value="UniProtKB-EC"/>
</dbReference>
<dbReference type="OrthoDB" id="9801699at2"/>
<feature type="domain" description="FAD dependent oxidoreductase" evidence="1">
    <location>
        <begin position="5"/>
        <end position="358"/>
    </location>
</feature>
<dbReference type="KEGG" id="mmo:MMOB2950"/>
<dbReference type="InterPro" id="IPR036188">
    <property type="entry name" value="FAD/NAD-bd_sf"/>
</dbReference>
<accession>Q6KHZ5</accession>
<dbReference type="EMBL" id="AE017308">
    <property type="protein sequence ID" value="AAT27781.1"/>
    <property type="molecule type" value="Genomic_DNA"/>
</dbReference>
<keyword evidence="3" id="KW-1185">Reference proteome</keyword>
<gene>
    <name evidence="2" type="primary">glpD</name>
    <name evidence="2" type="ordered locus">MMOB2950</name>
</gene>
<dbReference type="RefSeq" id="WP_011264815.1">
    <property type="nucleotide sequence ID" value="NC_006908.1"/>
</dbReference>
<dbReference type="Gene3D" id="3.50.50.60">
    <property type="entry name" value="FAD/NAD(P)-binding domain"/>
    <property type="match status" value="1"/>
</dbReference>
<evidence type="ECO:0000259" key="1">
    <source>
        <dbReference type="Pfam" id="PF01266"/>
    </source>
</evidence>
<reference evidence="2 3" key="1">
    <citation type="journal article" date="2004" name="Genome Res.">
        <title>The complete genome and proteome of Mycoplasma mobile.</title>
        <authorList>
            <person name="Jaffe J.D."/>
            <person name="Stange-Thomann N."/>
            <person name="Smith C."/>
            <person name="DeCaprio D."/>
            <person name="Fisher S."/>
            <person name="Butler J."/>
            <person name="Calvo S."/>
            <person name="Elkins T."/>
            <person name="FitzGerald M.G."/>
            <person name="Hafez N."/>
            <person name="Kodira C.D."/>
            <person name="Major J."/>
            <person name="Wang S."/>
            <person name="Wilkinson J."/>
            <person name="Nicol R."/>
            <person name="Nusbaum C."/>
            <person name="Birren B."/>
            <person name="Berg H.C."/>
            <person name="Church G.M."/>
        </authorList>
    </citation>
    <scope>NUCLEOTIDE SEQUENCE [LARGE SCALE GENOMIC DNA]</scope>
    <source>
        <strain evidence="3">ATCC 43663 / 163K / NCTC 11711</strain>
    </source>
</reference>
<dbReference type="Gene3D" id="3.30.9.10">
    <property type="entry name" value="D-Amino Acid Oxidase, subunit A, domain 2"/>
    <property type="match status" value="1"/>
</dbReference>
<dbReference type="EC" id="1.1.5.3" evidence="2"/>
<dbReference type="SUPFAM" id="SSF51905">
    <property type="entry name" value="FAD/NAD(P)-binding domain"/>
    <property type="match status" value="1"/>
</dbReference>
<name>Q6KHZ5_MYCM1</name>
<dbReference type="eggNOG" id="COG0579">
    <property type="taxonomic scope" value="Bacteria"/>
</dbReference>
<evidence type="ECO:0000313" key="3">
    <source>
        <dbReference type="Proteomes" id="UP000009072"/>
    </source>
</evidence>
<dbReference type="SUPFAM" id="SSF54373">
    <property type="entry name" value="FAD-linked reductases, C-terminal domain"/>
    <property type="match status" value="1"/>
</dbReference>
<organism evidence="2 3">
    <name type="scientific">Mycoplasma mobile (strain ATCC 43663 / 163K / NCTC 11711)</name>
    <name type="common">Mesomycoplasma mobile</name>
    <dbReference type="NCBI Taxonomy" id="267748"/>
    <lineage>
        <taxon>Bacteria</taxon>
        <taxon>Bacillati</taxon>
        <taxon>Mycoplasmatota</taxon>
        <taxon>Mycoplasmoidales</taxon>
        <taxon>Metamycoplasmataceae</taxon>
        <taxon>Mesomycoplasma</taxon>
    </lineage>
</organism>
<proteinExistence type="predicted"/>
<dbReference type="NCBIfam" id="NF033460">
    <property type="entry name" value="glycerol3P_ox_II"/>
    <property type="match status" value="1"/>
</dbReference>
<dbReference type="InterPro" id="IPR006076">
    <property type="entry name" value="FAD-dep_OxRdtase"/>
</dbReference>
<dbReference type="AlphaFoldDB" id="Q6KHZ5"/>
<dbReference type="STRING" id="267748.MMOB2950"/>
<dbReference type="PANTHER" id="PTHR42720:SF1">
    <property type="entry name" value="GLYCEROL 3-PHOSPHATE OXIDASE"/>
    <property type="match status" value="1"/>
</dbReference>